<dbReference type="PANTHER" id="PTHR43840:SF50">
    <property type="entry name" value="MANGANESE EFFLUX SYSTEM PROTEIN MNES"/>
    <property type="match status" value="1"/>
</dbReference>
<dbReference type="EMBL" id="JAUJWV010000004">
    <property type="protein sequence ID" value="MDN7243436.1"/>
    <property type="molecule type" value="Genomic_DNA"/>
</dbReference>
<feature type="transmembrane region" description="Helical" evidence="7">
    <location>
        <begin position="112"/>
        <end position="133"/>
    </location>
</feature>
<dbReference type="RefSeq" id="WP_300987676.1">
    <property type="nucleotide sequence ID" value="NZ_CP129236.1"/>
</dbReference>
<accession>A0ABT8N6C2</accession>
<evidence type="ECO:0000256" key="2">
    <source>
        <dbReference type="ARBA" id="ARBA00008114"/>
    </source>
</evidence>
<proteinExistence type="inferred from homology"/>
<dbReference type="Gene3D" id="1.20.1510.10">
    <property type="entry name" value="Cation efflux protein transmembrane domain"/>
    <property type="match status" value="1"/>
</dbReference>
<dbReference type="InterPro" id="IPR036837">
    <property type="entry name" value="Cation_efflux_CTD_sf"/>
</dbReference>
<organism evidence="10 11">
    <name type="scientific">Planococcus shixiaomingii</name>
    <dbReference type="NCBI Taxonomy" id="3058393"/>
    <lineage>
        <taxon>Bacteria</taxon>
        <taxon>Bacillati</taxon>
        <taxon>Bacillota</taxon>
        <taxon>Bacilli</taxon>
        <taxon>Bacillales</taxon>
        <taxon>Caryophanaceae</taxon>
        <taxon>Planococcus</taxon>
    </lineage>
</organism>
<dbReference type="InterPro" id="IPR002524">
    <property type="entry name" value="Cation_efflux"/>
</dbReference>
<dbReference type="SUPFAM" id="SSF161111">
    <property type="entry name" value="Cation efflux protein transmembrane domain-like"/>
    <property type="match status" value="1"/>
</dbReference>
<dbReference type="Pfam" id="PF01545">
    <property type="entry name" value="Cation_efflux"/>
    <property type="match status" value="1"/>
</dbReference>
<name>A0ABT8N6C2_9BACL</name>
<comment type="similarity">
    <text evidence="2">Belongs to the cation diffusion facilitator (CDF) transporter (TC 2.A.4) family.</text>
</comment>
<dbReference type="InterPro" id="IPR027470">
    <property type="entry name" value="Cation_efflux_CTD"/>
</dbReference>
<feature type="transmembrane region" description="Helical" evidence="7">
    <location>
        <begin position="82"/>
        <end position="100"/>
    </location>
</feature>
<comment type="caution">
    <text evidence="10">The sequence shown here is derived from an EMBL/GenBank/DDBJ whole genome shotgun (WGS) entry which is preliminary data.</text>
</comment>
<feature type="transmembrane region" description="Helical" evidence="7">
    <location>
        <begin position="39"/>
        <end position="61"/>
    </location>
</feature>
<dbReference type="PANTHER" id="PTHR43840">
    <property type="entry name" value="MITOCHONDRIAL METAL TRANSPORTER 1-RELATED"/>
    <property type="match status" value="1"/>
</dbReference>
<evidence type="ECO:0000259" key="8">
    <source>
        <dbReference type="Pfam" id="PF01545"/>
    </source>
</evidence>
<dbReference type="Pfam" id="PF16916">
    <property type="entry name" value="ZT_dimer"/>
    <property type="match status" value="1"/>
</dbReference>
<evidence type="ECO:0000256" key="3">
    <source>
        <dbReference type="ARBA" id="ARBA00022448"/>
    </source>
</evidence>
<dbReference type="Gene3D" id="3.30.70.1350">
    <property type="entry name" value="Cation efflux protein, cytoplasmic domain"/>
    <property type="match status" value="1"/>
</dbReference>
<evidence type="ECO:0000256" key="7">
    <source>
        <dbReference type="SAM" id="Phobius"/>
    </source>
</evidence>
<feature type="transmembrane region" description="Helical" evidence="7">
    <location>
        <begin position="12"/>
        <end position="33"/>
    </location>
</feature>
<evidence type="ECO:0000259" key="9">
    <source>
        <dbReference type="Pfam" id="PF16916"/>
    </source>
</evidence>
<evidence type="ECO:0000256" key="5">
    <source>
        <dbReference type="ARBA" id="ARBA00022989"/>
    </source>
</evidence>
<evidence type="ECO:0000313" key="11">
    <source>
        <dbReference type="Proteomes" id="UP001172055"/>
    </source>
</evidence>
<feature type="transmembrane region" description="Helical" evidence="7">
    <location>
        <begin position="159"/>
        <end position="192"/>
    </location>
</feature>
<feature type="domain" description="Cation efflux protein transmembrane" evidence="8">
    <location>
        <begin position="15"/>
        <end position="206"/>
    </location>
</feature>
<evidence type="ECO:0000313" key="10">
    <source>
        <dbReference type="EMBL" id="MDN7243436.1"/>
    </source>
</evidence>
<gene>
    <name evidence="10" type="ORF">QWY14_16725</name>
</gene>
<evidence type="ECO:0000256" key="4">
    <source>
        <dbReference type="ARBA" id="ARBA00022692"/>
    </source>
</evidence>
<keyword evidence="3" id="KW-0813">Transport</keyword>
<dbReference type="Proteomes" id="UP001172055">
    <property type="component" value="Unassembled WGS sequence"/>
</dbReference>
<keyword evidence="4 7" id="KW-0812">Transmembrane</keyword>
<feature type="domain" description="Cation efflux protein cytoplasmic" evidence="9">
    <location>
        <begin position="212"/>
        <end position="286"/>
    </location>
</feature>
<protein>
    <submittedName>
        <fullName evidence="10">Cation diffusion facilitator family transporter</fullName>
    </submittedName>
</protein>
<reference evidence="10 11" key="1">
    <citation type="submission" date="2023-06" db="EMBL/GenBank/DDBJ databases">
        <title>Novel species in genus Planococcus.</title>
        <authorList>
            <person name="Ning S."/>
        </authorList>
    </citation>
    <scope>NUCLEOTIDE SEQUENCE [LARGE SCALE GENOMIC DNA]</scope>
    <source>
        <strain evidence="10 11">N028</strain>
    </source>
</reference>
<comment type="subcellular location">
    <subcellularLocation>
        <location evidence="1">Membrane</location>
        <topology evidence="1">Multi-pass membrane protein</topology>
    </subcellularLocation>
</comment>
<evidence type="ECO:0000256" key="6">
    <source>
        <dbReference type="ARBA" id="ARBA00023136"/>
    </source>
</evidence>
<keyword evidence="6 7" id="KW-0472">Membrane</keyword>
<keyword evidence="5 7" id="KW-1133">Transmembrane helix</keyword>
<dbReference type="InterPro" id="IPR027469">
    <property type="entry name" value="Cation_efflux_TMD_sf"/>
</dbReference>
<evidence type="ECO:0000256" key="1">
    <source>
        <dbReference type="ARBA" id="ARBA00004141"/>
    </source>
</evidence>
<keyword evidence="11" id="KW-1185">Reference proteome</keyword>
<dbReference type="SUPFAM" id="SSF160240">
    <property type="entry name" value="Cation efflux protein cytoplasmic domain-like"/>
    <property type="match status" value="1"/>
</dbReference>
<dbReference type="InterPro" id="IPR058533">
    <property type="entry name" value="Cation_efflux_TM"/>
</dbReference>
<sequence length="297" mass="32312">MEVYTNLRKGEKGAWLSIGAYIFLSAIKLSFGFTGSSEALIADGLNNLSDIIASVAVLVGLRISQKPPDENHHYGHLRAETIASLLASFIMAVIGLQVLLNAVRGFFDPTDVAPSPLTAGVAFFSAIVMYGVYRFNLNLSKQIKSAAVKAAAYDNRSDALVSIGAGIGILGAIFGAPILDTITALVVGFIIIKTAWDIFKESVLTLTDAFNEEEGETMSVIVRKVPGVRLLREFKGRNHGNVMFVDLTIAVDPSLNVMESHWITEEIERKIHKVKPNCVILVHIEPDFSTFSDTEEE</sequence>
<dbReference type="NCBIfam" id="TIGR01297">
    <property type="entry name" value="CDF"/>
    <property type="match status" value="1"/>
</dbReference>
<dbReference type="InterPro" id="IPR050291">
    <property type="entry name" value="CDF_Transporter"/>
</dbReference>